<feature type="compositionally biased region" description="Basic and acidic residues" evidence="1">
    <location>
        <begin position="345"/>
        <end position="392"/>
    </location>
</feature>
<dbReference type="HOGENOM" id="CLU_029955_1_0_1"/>
<feature type="compositionally biased region" description="Low complexity" evidence="1">
    <location>
        <begin position="237"/>
        <end position="255"/>
    </location>
</feature>
<feature type="compositionally biased region" description="Basic and acidic residues" evidence="1">
    <location>
        <begin position="403"/>
        <end position="412"/>
    </location>
</feature>
<dbReference type="OMA" id="MLWLRTR"/>
<gene>
    <name evidence="2" type="ORF">CGLO_08697</name>
</gene>
<dbReference type="EMBL" id="AMYD01001753">
    <property type="protein sequence ID" value="EQB51745.1"/>
    <property type="molecule type" value="Genomic_DNA"/>
</dbReference>
<feature type="region of interest" description="Disordered" evidence="1">
    <location>
        <begin position="183"/>
        <end position="272"/>
    </location>
</feature>
<dbReference type="eggNOG" id="ENOG502S6IQ">
    <property type="taxonomic scope" value="Eukaryota"/>
</dbReference>
<feature type="compositionally biased region" description="Low complexity" evidence="1">
    <location>
        <begin position="393"/>
        <end position="402"/>
    </location>
</feature>
<accession>T0LU03</accession>
<dbReference type="STRING" id="1237896.T0LU03"/>
<feature type="region of interest" description="Disordered" evidence="1">
    <location>
        <begin position="455"/>
        <end position="479"/>
    </location>
</feature>
<feature type="compositionally biased region" description="Polar residues" evidence="1">
    <location>
        <begin position="456"/>
        <end position="472"/>
    </location>
</feature>
<sequence length="509" mass="56692">MQYRRPWIPPRARSYLNKYAAAEEESCRRKTAGVVATVAMASYTDLPGSAPTGKLSKSRSKTVVKPILKKLSHSEKNSLDLDRGWDEQTSFGNYGGSLGREREGSFGGRDVSFSISATELNTGNSNGRSKFSHARSTSGTSHVSIATNGSGQRNGSFVHPFQQTPRTLTPPLSYANSFTSFERETTAAVPSGPRDYSPTITEDDDDLLDQHHFGKTTSHQRPNYHPTPPSSTTIVNSSTSYPRRPSLTSRTSSLSDIHITGPPSLRINTSRTNSNVASSRLVHVSSHSDINIVGRKSESATVSSTAPTFSPLSTTSPSTSTTAMSPLRTSLEGFRLRSRSELDSNYHQERIREERRRWQEKERLKDAKKAKEDQRKQERAHLKEAQRFEKEQQMLQQEQQIQAKREAKEAARKQSFTNSARNSSSEIIRPSISRKKTAPDAEKVAMGELGFAGRSYESTNQGQAPVADQSTFDGPRRSLTAKRKTQGAWTSFVLWFRTRILRLNNMAKR</sequence>
<dbReference type="AlphaFoldDB" id="T0LU03"/>
<feature type="region of interest" description="Disordered" evidence="1">
    <location>
        <begin position="297"/>
        <end position="324"/>
    </location>
</feature>
<protein>
    <submittedName>
        <fullName evidence="2">Uncharacterized protein</fullName>
    </submittedName>
</protein>
<proteinExistence type="predicted"/>
<dbReference type="Proteomes" id="UP000015530">
    <property type="component" value="Unassembled WGS sequence"/>
</dbReference>
<organism evidence="2 3">
    <name type="scientific">Colletotrichum gloeosporioides (strain Cg-14)</name>
    <name type="common">Anthracnose fungus</name>
    <name type="synonym">Glomerella cingulata</name>
    <dbReference type="NCBI Taxonomy" id="1237896"/>
    <lineage>
        <taxon>Eukaryota</taxon>
        <taxon>Fungi</taxon>
        <taxon>Dikarya</taxon>
        <taxon>Ascomycota</taxon>
        <taxon>Pezizomycotina</taxon>
        <taxon>Sordariomycetes</taxon>
        <taxon>Hypocreomycetidae</taxon>
        <taxon>Glomerellales</taxon>
        <taxon>Glomerellaceae</taxon>
        <taxon>Colletotrichum</taxon>
        <taxon>Colletotrichum gloeosporioides species complex</taxon>
    </lineage>
</organism>
<feature type="compositionally biased region" description="Low complexity" evidence="1">
    <location>
        <begin position="421"/>
        <end position="431"/>
    </location>
</feature>
<evidence type="ECO:0000256" key="1">
    <source>
        <dbReference type="SAM" id="MobiDB-lite"/>
    </source>
</evidence>
<feature type="region of interest" description="Disordered" evidence="1">
    <location>
        <begin position="345"/>
        <end position="440"/>
    </location>
</feature>
<feature type="region of interest" description="Disordered" evidence="1">
    <location>
        <begin position="122"/>
        <end position="169"/>
    </location>
</feature>
<comment type="caution">
    <text evidence="2">The sequence shown here is derived from an EMBL/GenBank/DDBJ whole genome shotgun (WGS) entry which is preliminary data.</text>
</comment>
<evidence type="ECO:0000313" key="2">
    <source>
        <dbReference type="EMBL" id="EQB51745.1"/>
    </source>
</evidence>
<feature type="compositionally biased region" description="Polar residues" evidence="1">
    <location>
        <begin position="122"/>
        <end position="167"/>
    </location>
</feature>
<name>T0LU03_COLGC</name>
<dbReference type="OrthoDB" id="5377213at2759"/>
<reference evidence="3" key="1">
    <citation type="journal article" date="2013" name="Mol. Plant Microbe Interact.">
        <title>Global aspects of pacC regulation of pathogenicity genes in Colletotrichum gloeosporioides as revealed by transcriptome analysis.</title>
        <authorList>
            <person name="Alkan N."/>
            <person name="Meng X."/>
            <person name="Friedlander G."/>
            <person name="Reuveni E."/>
            <person name="Sukno S."/>
            <person name="Sherman A."/>
            <person name="Thon M."/>
            <person name="Fluhr R."/>
            <person name="Prusky D."/>
        </authorList>
    </citation>
    <scope>NUCLEOTIDE SEQUENCE [LARGE SCALE GENOMIC DNA]</scope>
    <source>
        <strain evidence="3">Cg-14</strain>
    </source>
</reference>
<feature type="compositionally biased region" description="Low complexity" evidence="1">
    <location>
        <begin position="303"/>
        <end position="324"/>
    </location>
</feature>
<evidence type="ECO:0000313" key="3">
    <source>
        <dbReference type="Proteomes" id="UP000015530"/>
    </source>
</evidence>